<feature type="compositionally biased region" description="Low complexity" evidence="1">
    <location>
        <begin position="250"/>
        <end position="262"/>
    </location>
</feature>
<protein>
    <submittedName>
        <fullName evidence="3">Trans-sialidase, putative</fullName>
    </submittedName>
</protein>
<dbReference type="GO" id="GO:0004308">
    <property type="term" value="F:exo-alpha-sialidase activity"/>
    <property type="evidence" value="ECO:0007669"/>
    <property type="project" value="InterPro"/>
</dbReference>
<evidence type="ECO:0000313" key="4">
    <source>
        <dbReference type="Proteomes" id="UP000007350"/>
    </source>
</evidence>
<gene>
    <name evidence="3" type="ORF">MOQ_008006</name>
</gene>
<proteinExistence type="predicted"/>
<evidence type="ECO:0000313" key="3">
    <source>
        <dbReference type="EMBL" id="EKF28254.1"/>
    </source>
</evidence>
<organism evidence="3 4">
    <name type="scientific">Trypanosoma cruzi marinkellei</name>
    <dbReference type="NCBI Taxonomy" id="85056"/>
    <lineage>
        <taxon>Eukaryota</taxon>
        <taxon>Discoba</taxon>
        <taxon>Euglenozoa</taxon>
        <taxon>Kinetoplastea</taxon>
        <taxon>Metakinetoplastina</taxon>
        <taxon>Trypanosomatida</taxon>
        <taxon>Trypanosomatidae</taxon>
        <taxon>Trypanosoma</taxon>
        <taxon>Schizotrypanum</taxon>
    </lineage>
</organism>
<evidence type="ECO:0000259" key="2">
    <source>
        <dbReference type="Pfam" id="PF22925"/>
    </source>
</evidence>
<dbReference type="OrthoDB" id="255031at2759"/>
<dbReference type="Pfam" id="PF22925">
    <property type="entry name" value="TS_C"/>
    <property type="match status" value="1"/>
</dbReference>
<keyword evidence="4" id="KW-1185">Reference proteome</keyword>
<dbReference type="InterPro" id="IPR013320">
    <property type="entry name" value="ConA-like_dom_sf"/>
</dbReference>
<dbReference type="InterPro" id="IPR055239">
    <property type="entry name" value="TS_C"/>
</dbReference>
<feature type="non-terminal residue" evidence="3">
    <location>
        <position position="268"/>
    </location>
</feature>
<comment type="caution">
    <text evidence="3">The sequence shown here is derived from an EMBL/GenBank/DDBJ whole genome shotgun (WGS) entry which is preliminary data.</text>
</comment>
<dbReference type="Gene3D" id="2.60.120.200">
    <property type="match status" value="1"/>
</dbReference>
<feature type="compositionally biased region" description="Gly residues" evidence="1">
    <location>
        <begin position="227"/>
        <end position="236"/>
    </location>
</feature>
<dbReference type="EMBL" id="AHKC01016289">
    <property type="protein sequence ID" value="EKF28254.1"/>
    <property type="molecule type" value="Genomic_DNA"/>
</dbReference>
<name>K2MRH4_TRYCR</name>
<evidence type="ECO:0000256" key="1">
    <source>
        <dbReference type="SAM" id="MobiDB-lite"/>
    </source>
</evidence>
<feature type="compositionally biased region" description="Basic and acidic residues" evidence="1">
    <location>
        <begin position="163"/>
        <end position="174"/>
    </location>
</feature>
<dbReference type="SUPFAM" id="SSF49899">
    <property type="entry name" value="Concanavalin A-like lectins/glucanases"/>
    <property type="match status" value="1"/>
</dbReference>
<dbReference type="PRINTS" id="PR01803">
    <property type="entry name" value="TCSIALIDASE"/>
</dbReference>
<dbReference type="InterPro" id="IPR008377">
    <property type="entry name" value="Sialidase_trypan"/>
</dbReference>
<feature type="region of interest" description="Disordered" evidence="1">
    <location>
        <begin position="128"/>
        <end position="268"/>
    </location>
</feature>
<sequence length="268" mass="27525">MNGDEGGTKLMELSYNSGGKWKLFCGEETTKEHRSTWERGKPHQVAIVLQNGNQGFSYIDGRRVEGAPFDLKDKGAKMISHFYIGGDGDITGSDEGVSVTVRNVLLYNRPLAGTELNALNANKVIIPEPGDRNKLEGNTLPPAVSGSGVQEAVSGVNSAGQKPSEKEQLKRGDVADGGVVSSASSTVTTPSSDVAQKVATGSGDTVQGDGPAVNHEVSESSGESGKTAGGTNGQGEGIHPQDGGANVTALSSSLGNLSHGNNTDGSTM</sequence>
<dbReference type="AlphaFoldDB" id="K2MRH4"/>
<feature type="domain" description="Trans-sialidase C-terminal" evidence="2">
    <location>
        <begin position="3"/>
        <end position="112"/>
    </location>
</feature>
<reference evidence="3 4" key="1">
    <citation type="journal article" date="2012" name="BMC Genomics">
        <title>Comparative genomic analysis of human infective Trypanosoma cruzi lineages with the bat-restricted subspecies T. cruzi marinkellei.</title>
        <authorList>
            <person name="Franzen O."/>
            <person name="Talavera-Lopez C."/>
            <person name="Ochaya S."/>
            <person name="Butler C.E."/>
            <person name="Messenger L.A."/>
            <person name="Lewis M.D."/>
            <person name="Llewellyn M.S."/>
            <person name="Marinkelle C.J."/>
            <person name="Tyler K.M."/>
            <person name="Miles M.A."/>
            <person name="Andersson B."/>
        </authorList>
    </citation>
    <scope>NUCLEOTIDE SEQUENCE [LARGE SCALE GENOMIC DNA]</scope>
    <source>
        <strain evidence="3 4">B7</strain>
    </source>
</reference>
<feature type="compositionally biased region" description="Low complexity" evidence="1">
    <location>
        <begin position="176"/>
        <end position="195"/>
    </location>
</feature>
<accession>K2MRH4</accession>
<dbReference type="Proteomes" id="UP000007350">
    <property type="component" value="Unassembled WGS sequence"/>
</dbReference>